<reference evidence="2 3" key="1">
    <citation type="submission" date="2016-03" db="EMBL/GenBank/DDBJ databases">
        <authorList>
            <person name="Ploux O."/>
        </authorList>
    </citation>
    <scope>NUCLEOTIDE SEQUENCE [LARGE SCALE GENOMIC DNA]</scope>
    <source>
        <strain evidence="2 3">BER2</strain>
    </source>
</reference>
<comment type="caution">
    <text evidence="2">The sequence shown here is derived from an EMBL/GenBank/DDBJ whole genome shotgun (WGS) entry which is preliminary data.</text>
</comment>
<dbReference type="AlphaFoldDB" id="A0A150WDB3"/>
<proteinExistence type="predicted"/>
<evidence type="ECO:0000313" key="3">
    <source>
        <dbReference type="Proteomes" id="UP000075391"/>
    </source>
</evidence>
<accession>A0A150WDB3</accession>
<gene>
    <name evidence="2" type="ORF">AZI85_10650</name>
</gene>
<dbReference type="EMBL" id="LUKF01000018">
    <property type="protein sequence ID" value="KYG60909.1"/>
    <property type="molecule type" value="Genomic_DNA"/>
</dbReference>
<evidence type="ECO:0000256" key="1">
    <source>
        <dbReference type="SAM" id="SignalP"/>
    </source>
</evidence>
<dbReference type="RefSeq" id="WP_063244752.1">
    <property type="nucleotide sequence ID" value="NZ_LUKF01000018.1"/>
</dbReference>
<evidence type="ECO:0000313" key="2">
    <source>
        <dbReference type="EMBL" id="KYG60909.1"/>
    </source>
</evidence>
<evidence type="ECO:0008006" key="4">
    <source>
        <dbReference type="Google" id="ProtNLM"/>
    </source>
</evidence>
<name>A0A150WDB3_BDEBC</name>
<feature type="signal peptide" evidence="1">
    <location>
        <begin position="1"/>
        <end position="19"/>
    </location>
</feature>
<dbReference type="Proteomes" id="UP000075391">
    <property type="component" value="Unassembled WGS sequence"/>
</dbReference>
<protein>
    <recommendedName>
        <fullName evidence="4">Organic solvent tolerance-like N-terminal domain-containing protein</fullName>
    </recommendedName>
</protein>
<dbReference type="OrthoDB" id="5287505at2"/>
<feature type="chain" id="PRO_5007572566" description="Organic solvent tolerance-like N-terminal domain-containing protein" evidence="1">
    <location>
        <begin position="20"/>
        <end position="592"/>
    </location>
</feature>
<keyword evidence="1" id="KW-0732">Signal</keyword>
<organism evidence="2 3">
    <name type="scientific">Bdellovibrio bacteriovorus</name>
    <dbReference type="NCBI Taxonomy" id="959"/>
    <lineage>
        <taxon>Bacteria</taxon>
        <taxon>Pseudomonadati</taxon>
        <taxon>Bdellovibrionota</taxon>
        <taxon>Bdellovibrionia</taxon>
        <taxon>Bdellovibrionales</taxon>
        <taxon>Pseudobdellovibrionaceae</taxon>
        <taxon>Bdellovibrio</taxon>
    </lineage>
</organism>
<sequence>MTKCLLALLCLLTAFSSLAQTRTSKLKPLYFQADKNNLQVLPQRFEYTLIDEDRLKIGDILIDTTQITFQIEPSTQKGLYRIRFTWPAGLVNEGELSVKNNSGKAIFTTVLTKENVTITDGAPATGEDEHLRSQVATFSADEVEASLVDDMKYFPFMSFCIYRESEETRIYMCSKELYLSSQQGQMVVKTRSSTKKAAQVEINGKIVGNQGIIYLNDRSENVAFKAQTQTGAFFEIETRKKDVDFKDAVVSDDGSRIILTASGAEPVDEKKVKKLSETDWQISLSKNRPVLYLKGDGDIPMRQEFYVRGELPKAKSRPYLSQKSVSRTYASKLSFTGISPEGVQVRAPENDGTSQLEPLKKNQFQWTVSGIPAGVETRRYLNVQADGQNFVAGYDVFRGQPFGLGVGASYQTPSGIAFGALEFQWWFENFLMINADWSRFKWGLSVERLQHFTEKDEVAKVDFTTLELKWRAHEGFNLIDATWGLTLPLQMVQGENASATAYGLGAFWLKKPGRWMKPFMHWTEYKLQYFAGSSGSDFKVSSAYNLKALAYWQFSSDWYLRYGLGLSDYKYDPAAAKEEMQIDVDAGLFWKF</sequence>